<feature type="region of interest" description="Disordered" evidence="1">
    <location>
        <begin position="1026"/>
        <end position="1084"/>
    </location>
</feature>
<feature type="region of interest" description="Disordered" evidence="1">
    <location>
        <begin position="272"/>
        <end position="323"/>
    </location>
</feature>
<dbReference type="InterPro" id="IPR013088">
    <property type="entry name" value="Znf_NHR/GATA"/>
</dbReference>
<feature type="compositionally biased region" description="Polar residues" evidence="1">
    <location>
        <begin position="388"/>
        <end position="407"/>
    </location>
</feature>
<name>A0A8H2VT66_9HELO</name>
<dbReference type="Pfam" id="PF25823">
    <property type="entry name" value="Ams2-SPT21_N"/>
    <property type="match status" value="1"/>
</dbReference>
<dbReference type="GO" id="GO:0008270">
    <property type="term" value="F:zinc ion binding"/>
    <property type="evidence" value="ECO:0007669"/>
    <property type="project" value="InterPro"/>
</dbReference>
<feature type="compositionally biased region" description="Low complexity" evidence="1">
    <location>
        <begin position="1047"/>
        <end position="1061"/>
    </location>
</feature>
<dbReference type="OrthoDB" id="3199820at2759"/>
<feature type="compositionally biased region" description="Polar residues" evidence="1">
    <location>
        <begin position="605"/>
        <end position="621"/>
    </location>
</feature>
<dbReference type="GO" id="GO:0030466">
    <property type="term" value="P:silent mating-type cassette heterochromatin formation"/>
    <property type="evidence" value="ECO:0007669"/>
    <property type="project" value="TreeGrafter"/>
</dbReference>
<evidence type="ECO:0000313" key="4">
    <source>
        <dbReference type="Proteomes" id="UP000624404"/>
    </source>
</evidence>
<reference evidence="3" key="1">
    <citation type="submission" date="2020-10" db="EMBL/GenBank/DDBJ databases">
        <authorList>
            <person name="Kusch S."/>
        </authorList>
    </citation>
    <scope>NUCLEOTIDE SEQUENCE</scope>
    <source>
        <strain evidence="3">SwB9</strain>
    </source>
</reference>
<feature type="compositionally biased region" description="Basic and acidic residues" evidence="1">
    <location>
        <begin position="1179"/>
        <end position="1194"/>
    </location>
</feature>
<comment type="caution">
    <text evidence="3">The sequence shown here is derived from an EMBL/GenBank/DDBJ whole genome shotgun (WGS) entry which is preliminary data.</text>
</comment>
<feature type="region of interest" description="Disordered" evidence="1">
    <location>
        <begin position="1167"/>
        <end position="1204"/>
    </location>
</feature>
<accession>A0A8H2VT66</accession>
<organism evidence="3 4">
    <name type="scientific">Sclerotinia trifoliorum</name>
    <dbReference type="NCBI Taxonomy" id="28548"/>
    <lineage>
        <taxon>Eukaryota</taxon>
        <taxon>Fungi</taxon>
        <taxon>Dikarya</taxon>
        <taxon>Ascomycota</taxon>
        <taxon>Pezizomycotina</taxon>
        <taxon>Leotiomycetes</taxon>
        <taxon>Helotiales</taxon>
        <taxon>Sclerotiniaceae</taxon>
        <taxon>Sclerotinia</taxon>
    </lineage>
</organism>
<feature type="compositionally biased region" description="Acidic residues" evidence="1">
    <location>
        <begin position="497"/>
        <end position="508"/>
    </location>
</feature>
<dbReference type="EMBL" id="CAJHIA010000011">
    <property type="protein sequence ID" value="CAD6444067.1"/>
    <property type="molecule type" value="Genomic_DNA"/>
</dbReference>
<dbReference type="PANTHER" id="PTHR39147:SF1">
    <property type="entry name" value="PROTEIN SPT21"/>
    <property type="match status" value="1"/>
</dbReference>
<dbReference type="GO" id="GO:0043565">
    <property type="term" value="F:sequence-specific DNA binding"/>
    <property type="evidence" value="ECO:0007669"/>
    <property type="project" value="InterPro"/>
</dbReference>
<dbReference type="Proteomes" id="UP000624404">
    <property type="component" value="Unassembled WGS sequence"/>
</dbReference>
<dbReference type="InterPro" id="IPR000679">
    <property type="entry name" value="Znf_GATA"/>
</dbReference>
<evidence type="ECO:0000313" key="3">
    <source>
        <dbReference type="EMBL" id="CAD6444067.1"/>
    </source>
</evidence>
<dbReference type="InterPro" id="IPR042403">
    <property type="entry name" value="Spt21/Ams2"/>
</dbReference>
<dbReference type="CDD" id="cd00202">
    <property type="entry name" value="ZnF_GATA"/>
    <property type="match status" value="1"/>
</dbReference>
<feature type="region of interest" description="Disordered" evidence="1">
    <location>
        <begin position="365"/>
        <end position="664"/>
    </location>
</feature>
<keyword evidence="4" id="KW-1185">Reference proteome</keyword>
<sequence length="1204" mass="131905">MSSPAGVPMGNPQLQNQPPQAPPPANNNDSGENGMVVRPMRLKVLYTFDDECKTNCLARWPQVLQIQSIAMDEKNSIGVIDLYTCLQAIIECSPELLPRPGRDFTVYAYDFSEDDSPLVGQGMLSRALTMPPTSNNFIHQSQKIITGRVCKNIMGLFANGVKETLEVKLRLVPQTVSPIEYRNTMGNPKQNISTPRYDQQEWNSLSKSQENAPPQMLNRTPTPAAMSNNKGTSMEVVNQLLSPSLPPVNSYNQTLPPAPATVREEPVPIAARDHKIVRPPSRTTVKRGRRGRPPKNPRPEVGGNTSGYEEGTEGEDGPAPKRRAKITQADWSNRSAFGSGSDSLRVTASTAGSIRAFRPLAPSGGLAAGNHLQEVPRSPTPVPILPQPVSQHRPQSQSGLRQGSNPQLEMPQAHSPAYSQLEPSLPPEDRLRLSIESAHPSPEHIASPGFTPQDIASSPPVLRNATPSIRSSPPCLSSPSLPPMPRLDSGFMSGNLDDLDDLFGEDDEISRPIDGEDIMIAKKSTKRRGPRKTQPTNSNLNGGFHIQEETPGPMELLPKRMLLSEQAKPKPPKAVQPKSRRNSVMSEDGQSLPPLKLDARPNSRPPSQAQTAPSVDPSQPNLHLPTPPTSEFTNQPISQMHVPAGPPPPQPRPASGNFSRTASTGSMALPAIPANEPILPPTFQRSQTWSENPHYMTETPNAPSQTEAKKASIKQKLENALRNGQMPQYCENCGAIETPTWRRAWSQECQGAPGYHEYSEEAGRVTAINILSRDDTGLPTSYLLIKKALAAGEDQKQYKAFILCNPCGIWMSKYKSQRPEAKWGKDPDTKKKRPSKPKVTATIPTSEANFPQLEINLPPSDAFYQQPAVPSGTDRMSPIDLDGLNSANQIPNSHDRPNGMRRANSLRPTKKMNAMTSDSASAALRRALQSSPARWTHNSHIEVGDEPEEDTARRLLFPSPRKDSSPKVLGEVTANVVQIDIHNAKDAVTGPMNKENCSAPFDLEEEAELMRLIEEQFARSTTPIQKTPVANPFKTPTRVTPSHRPITRSVTRSSRSVKSASHLLAPPKTPSKTPGSSRRTPRGNAIFESPFTAQLNQLMSDNPIQSPSQHLDFNNLPDLPSFENGSYNLQQYDEDFFSTDVPMPSSPPRIFPGFNHTSAGGPLDWDNFGFDSVSTTPNAKEKQKEKDVEIKQEPTEETTADETA</sequence>
<feature type="compositionally biased region" description="Polar residues" evidence="1">
    <location>
        <begin position="629"/>
        <end position="638"/>
    </location>
</feature>
<feature type="compositionally biased region" description="Basic and acidic residues" evidence="1">
    <location>
        <begin position="818"/>
        <end position="829"/>
    </location>
</feature>
<feature type="compositionally biased region" description="Polar residues" evidence="1">
    <location>
        <begin position="184"/>
        <end position="229"/>
    </location>
</feature>
<dbReference type="SUPFAM" id="SSF57716">
    <property type="entry name" value="Glucocorticoid receptor-like (DNA-binding domain)"/>
    <property type="match status" value="1"/>
</dbReference>
<dbReference type="Gene3D" id="3.30.50.10">
    <property type="entry name" value="Erythroid Transcription Factor GATA-1, subunit A"/>
    <property type="match status" value="1"/>
</dbReference>
<protein>
    <submittedName>
        <fullName evidence="3">F84b1ef2-26e6-4846-9299-50124e4ae9b3</fullName>
    </submittedName>
</protein>
<evidence type="ECO:0000256" key="1">
    <source>
        <dbReference type="SAM" id="MobiDB-lite"/>
    </source>
</evidence>
<evidence type="ECO:0000259" key="2">
    <source>
        <dbReference type="Pfam" id="PF25823"/>
    </source>
</evidence>
<gene>
    <name evidence="3" type="ORF">SCLTRI_LOCUS3859</name>
</gene>
<feature type="compositionally biased region" description="Low complexity" evidence="1">
    <location>
        <begin position="467"/>
        <end position="479"/>
    </location>
</feature>
<dbReference type="GO" id="GO:0000183">
    <property type="term" value="P:rDNA heterochromatin formation"/>
    <property type="evidence" value="ECO:0007669"/>
    <property type="project" value="TreeGrafter"/>
</dbReference>
<dbReference type="GO" id="GO:0006357">
    <property type="term" value="P:regulation of transcription by RNA polymerase II"/>
    <property type="evidence" value="ECO:0007669"/>
    <property type="project" value="TreeGrafter"/>
</dbReference>
<feature type="region of interest" description="Disordered" evidence="1">
    <location>
        <begin position="818"/>
        <end position="844"/>
    </location>
</feature>
<feature type="region of interest" description="Disordered" evidence="1">
    <location>
        <begin position="182"/>
        <end position="229"/>
    </location>
</feature>
<dbReference type="InterPro" id="IPR057725">
    <property type="entry name" value="Ams2-SPT21_N"/>
</dbReference>
<dbReference type="FunFam" id="3.30.50.10:FF:000059">
    <property type="entry name" value="Similar to transcription factor Zn, GATA"/>
    <property type="match status" value="1"/>
</dbReference>
<feature type="compositionally biased region" description="Basic residues" evidence="1">
    <location>
        <begin position="284"/>
        <end position="295"/>
    </location>
</feature>
<dbReference type="PANTHER" id="PTHR39147">
    <property type="entry name" value="PROTEIN SPT21"/>
    <property type="match status" value="1"/>
</dbReference>
<feature type="region of interest" description="Disordered" evidence="1">
    <location>
        <begin position="1"/>
        <end position="34"/>
    </location>
</feature>
<proteinExistence type="predicted"/>
<feature type="domain" description="Ams2/SPT21 N-terminal" evidence="2">
    <location>
        <begin position="35"/>
        <end position="173"/>
    </location>
</feature>
<dbReference type="AlphaFoldDB" id="A0A8H2VT66"/>
<feature type="compositionally biased region" description="Acidic residues" evidence="1">
    <location>
        <begin position="1195"/>
        <end position="1204"/>
    </location>
</feature>